<evidence type="ECO:0000256" key="1">
    <source>
        <dbReference type="SAM" id="Phobius"/>
    </source>
</evidence>
<keyword evidence="1" id="KW-0472">Membrane</keyword>
<gene>
    <name evidence="2" type="ORF">B1J93_15830</name>
</gene>
<dbReference type="Proteomes" id="UP000191008">
    <property type="component" value="Unassembled WGS sequence"/>
</dbReference>
<accession>A0A1T1DJT8</accession>
<evidence type="ECO:0000313" key="3">
    <source>
        <dbReference type="Proteomes" id="UP000191008"/>
    </source>
</evidence>
<name>A0A1T1DJT8_9LEPT</name>
<keyword evidence="1" id="KW-0812">Transmembrane</keyword>
<evidence type="ECO:0000313" key="2">
    <source>
        <dbReference type="EMBL" id="OOV40833.1"/>
    </source>
</evidence>
<sequence length="61" mass="7597">MNHGFFTRDSRYVKFDFKIFIFRFFLGFTHSYIIKYLIFCTKTVFCDKIKETQFYRDQALL</sequence>
<comment type="caution">
    <text evidence="2">The sequence shown here is derived from an EMBL/GenBank/DDBJ whole genome shotgun (WGS) entry which is preliminary data.</text>
</comment>
<dbReference type="AlphaFoldDB" id="A0A1T1DJT8"/>
<proteinExistence type="predicted"/>
<keyword evidence="1" id="KW-1133">Transmembrane helix</keyword>
<protein>
    <submittedName>
        <fullName evidence="2">Uncharacterized protein</fullName>
    </submittedName>
</protein>
<feature type="transmembrane region" description="Helical" evidence="1">
    <location>
        <begin position="20"/>
        <end position="39"/>
    </location>
</feature>
<organism evidence="2 3">
    <name type="scientific">Leptospira kirschneri serovar Pomona</name>
    <dbReference type="NCBI Taxonomy" id="561005"/>
    <lineage>
        <taxon>Bacteria</taxon>
        <taxon>Pseudomonadati</taxon>
        <taxon>Spirochaetota</taxon>
        <taxon>Spirochaetia</taxon>
        <taxon>Leptospirales</taxon>
        <taxon>Leptospiraceae</taxon>
        <taxon>Leptospira</taxon>
    </lineage>
</organism>
<reference evidence="2 3" key="1">
    <citation type="submission" date="2017-02" db="EMBL/GenBank/DDBJ databases">
        <title>Comparative genomic analysis of Brazilian Leptospira kirschneri strains of different serogroups.</title>
        <authorList>
            <person name="Moreno L.Z."/>
            <person name="Miraglia F."/>
            <person name="Kremer F.S."/>
            <person name="Eslabao M.R."/>
            <person name="Lilenbaum W."/>
            <person name="Dellagostin O.A."/>
            <person name="Moreno A.M."/>
        </authorList>
    </citation>
    <scope>NUCLEOTIDE SEQUENCE [LARGE SCALE GENOMIC DNA]</scope>
    <source>
        <strain evidence="2 3">M110/06</strain>
    </source>
</reference>
<dbReference type="EMBL" id="MVIT01000074">
    <property type="protein sequence ID" value="OOV40833.1"/>
    <property type="molecule type" value="Genomic_DNA"/>
</dbReference>